<dbReference type="PANTHER" id="PTHR43027:SF1">
    <property type="entry name" value="DOXORUBICIN RESISTANCE ABC TRANSPORTER PERMEASE PROTEIN DRRC-RELATED"/>
    <property type="match status" value="1"/>
</dbReference>
<proteinExistence type="predicted"/>
<feature type="transmembrane region" description="Helical" evidence="5">
    <location>
        <begin position="264"/>
        <end position="283"/>
    </location>
</feature>
<dbReference type="EMBL" id="RHJS01000002">
    <property type="protein sequence ID" value="RRK32025.1"/>
    <property type="molecule type" value="Genomic_DNA"/>
</dbReference>
<protein>
    <submittedName>
        <fullName evidence="7">ABC transporter permease</fullName>
    </submittedName>
</protein>
<feature type="domain" description="ABC-2 type transporter transmembrane" evidence="6">
    <location>
        <begin position="17"/>
        <end position="376"/>
    </location>
</feature>
<dbReference type="Gene3D" id="3.40.1710.10">
    <property type="entry name" value="abc type-2 transporter like domain"/>
    <property type="match status" value="1"/>
</dbReference>
<accession>A0A3R8JM90</accession>
<evidence type="ECO:0000313" key="7">
    <source>
        <dbReference type="EMBL" id="RRK32025.1"/>
    </source>
</evidence>
<keyword evidence="3 5" id="KW-1133">Transmembrane helix</keyword>
<dbReference type="Pfam" id="PF12698">
    <property type="entry name" value="ABC2_membrane_3"/>
    <property type="match status" value="1"/>
</dbReference>
<dbReference type="GO" id="GO:0016020">
    <property type="term" value="C:membrane"/>
    <property type="evidence" value="ECO:0007669"/>
    <property type="project" value="UniProtKB-SubCell"/>
</dbReference>
<keyword evidence="4 5" id="KW-0472">Membrane</keyword>
<evidence type="ECO:0000256" key="3">
    <source>
        <dbReference type="ARBA" id="ARBA00022989"/>
    </source>
</evidence>
<evidence type="ECO:0000259" key="6">
    <source>
        <dbReference type="Pfam" id="PF12698"/>
    </source>
</evidence>
<name>A0A3R8JM90_9FIRM</name>
<feature type="transmembrane region" description="Helical" evidence="5">
    <location>
        <begin position="356"/>
        <end position="378"/>
    </location>
</feature>
<dbReference type="PANTHER" id="PTHR43027">
    <property type="entry name" value="DOXORUBICIN RESISTANCE ABC TRANSPORTER PERMEASE PROTEIN DRRC-RELATED"/>
    <property type="match status" value="1"/>
</dbReference>
<feature type="transmembrane region" description="Helical" evidence="5">
    <location>
        <begin position="230"/>
        <end position="252"/>
    </location>
</feature>
<comment type="caution">
    <text evidence="7">The sequence shown here is derived from an EMBL/GenBank/DDBJ whole genome shotgun (WGS) entry which is preliminary data.</text>
</comment>
<feature type="transmembrane region" description="Helical" evidence="5">
    <location>
        <begin position="186"/>
        <end position="206"/>
    </location>
</feature>
<dbReference type="RefSeq" id="WP_125127573.1">
    <property type="nucleotide sequence ID" value="NZ_RHJS01000002.1"/>
</dbReference>
<reference evidence="7" key="1">
    <citation type="submission" date="2018-10" db="EMBL/GenBank/DDBJ databases">
        <title>Schaedlerella arabinophila gen. nov. sp. nov., isolated from the mouse intestinal tract and comparative analysis with the genome of the closely related altered Schaedler flora strain ASF502.</title>
        <authorList>
            <person name="Miyake S."/>
            <person name="Soh M."/>
            <person name="Seedorf H."/>
        </authorList>
    </citation>
    <scope>NUCLEOTIDE SEQUENCE [LARGE SCALE GENOMIC DNA]</scope>
    <source>
        <strain evidence="7">DSM 106076</strain>
    </source>
</reference>
<evidence type="ECO:0000256" key="2">
    <source>
        <dbReference type="ARBA" id="ARBA00022692"/>
    </source>
</evidence>
<keyword evidence="8" id="KW-1185">Reference proteome</keyword>
<evidence type="ECO:0000256" key="1">
    <source>
        <dbReference type="ARBA" id="ARBA00004141"/>
    </source>
</evidence>
<feature type="transmembrane region" description="Helical" evidence="5">
    <location>
        <begin position="15"/>
        <end position="32"/>
    </location>
</feature>
<dbReference type="AlphaFoldDB" id="A0A3R8JM90"/>
<evidence type="ECO:0000313" key="8">
    <source>
        <dbReference type="Proteomes" id="UP000274920"/>
    </source>
</evidence>
<comment type="subcellular location">
    <subcellularLocation>
        <location evidence="1">Membrane</location>
        <topology evidence="1">Multi-pass membrane protein</topology>
    </subcellularLocation>
</comment>
<sequence>MTVYKGYMKIMKRNLGMVFLYIVIFVGFTMLFQKLAGGDAAGGYQARSVRIAFIDEDKGSLAQGLKAYLEQFHEVTVMKQDKARLQEALFYRDVEYIVWIPEDFFENCIVGEESLSVTQVPGSYTAFYVDQQISSYLNDARVCHAAGFTQEETAESLKQLKPAEVEVLDNGRASGETSTYGYYFRYIPYLFLSVVCYGMGYVISAFHKGDLPKRMCACAVSGRRQNMEGLLAAATFGICLWALSIAGAFFWYREILSERGGVGYFFLNTLLMMLVALTISYLVGMFVHGKNSANVLNGIVTVLSMGMCFLCGVYVPLELLNRSVKTVSQFLPVYWYEVVNDYIVEFGNVTGEAKQAVLQGLGMQLAFVAALVCLTLAISKWKRGHFSS</sequence>
<evidence type="ECO:0000256" key="5">
    <source>
        <dbReference type="SAM" id="Phobius"/>
    </source>
</evidence>
<dbReference type="InterPro" id="IPR013525">
    <property type="entry name" value="ABC2_TM"/>
</dbReference>
<dbReference type="Proteomes" id="UP000274920">
    <property type="component" value="Unassembled WGS sequence"/>
</dbReference>
<evidence type="ECO:0000256" key="4">
    <source>
        <dbReference type="ARBA" id="ARBA00023136"/>
    </source>
</evidence>
<keyword evidence="2 5" id="KW-0812">Transmembrane</keyword>
<feature type="transmembrane region" description="Helical" evidence="5">
    <location>
        <begin position="295"/>
        <end position="315"/>
    </location>
</feature>
<dbReference type="InterPro" id="IPR052902">
    <property type="entry name" value="ABC-2_transporter"/>
</dbReference>
<dbReference type="GO" id="GO:0140359">
    <property type="term" value="F:ABC-type transporter activity"/>
    <property type="evidence" value="ECO:0007669"/>
    <property type="project" value="InterPro"/>
</dbReference>
<gene>
    <name evidence="7" type="ORF">EBB54_12060</name>
</gene>
<organism evidence="7 8">
    <name type="scientific">Schaedlerella arabinosiphila</name>
    <dbReference type="NCBI Taxonomy" id="2044587"/>
    <lineage>
        <taxon>Bacteria</taxon>
        <taxon>Bacillati</taxon>
        <taxon>Bacillota</taxon>
        <taxon>Clostridia</taxon>
        <taxon>Lachnospirales</taxon>
        <taxon>Lachnospiraceae</taxon>
        <taxon>Schaedlerella</taxon>
    </lineage>
</organism>